<comment type="function">
    <text evidence="7">With S5 and S12 plays an important role in translational accuracy.</text>
</comment>
<keyword evidence="2 7" id="KW-0699">rRNA-binding</keyword>
<dbReference type="GO" id="GO:0015935">
    <property type="term" value="C:small ribosomal subunit"/>
    <property type="evidence" value="ECO:0007669"/>
    <property type="project" value="InterPro"/>
</dbReference>
<evidence type="ECO:0000256" key="1">
    <source>
        <dbReference type="ARBA" id="ARBA00007465"/>
    </source>
</evidence>
<comment type="function">
    <text evidence="7">One of the primary rRNA binding proteins, it binds directly to 16S rRNA where it nucleates assembly of the body of the 30S subunit.</text>
</comment>
<sequence length="207" mass="23805">MSRYTGPKNRLARREGIDLGLKTSGSKAHASLLRRLNVPPGQHGPKGSRRKPSDYSFQLREKQKAKRFYGIGEKQFRNYYLKAVKIKGNTGEHLLTYLESRLDNIVYRLNLAPTRTMARQLTSHRHVLVNDKILSIPSYQVKAGDVISLKPKSMNIPAVKKLIDEKNLLTPKWLERKGPVGKMVRLPERTEIDLEVNEQLIVEFYSR</sequence>
<evidence type="ECO:0000256" key="3">
    <source>
        <dbReference type="ARBA" id="ARBA00022884"/>
    </source>
</evidence>
<evidence type="ECO:0000256" key="7">
    <source>
        <dbReference type="HAMAP-Rule" id="MF_01306"/>
    </source>
</evidence>
<reference evidence="11 12" key="1">
    <citation type="journal article" date="2015" name="Nature">
        <title>rRNA introns, odd ribosomes, and small enigmatic genomes across a large radiation of phyla.</title>
        <authorList>
            <person name="Brown C.T."/>
            <person name="Hug L.A."/>
            <person name="Thomas B.C."/>
            <person name="Sharon I."/>
            <person name="Castelle C.J."/>
            <person name="Singh A."/>
            <person name="Wilkins M.J."/>
            <person name="Williams K.H."/>
            <person name="Banfield J.F."/>
        </authorList>
    </citation>
    <scope>NUCLEOTIDE SEQUENCE [LARGE SCALE GENOMIC DNA]</scope>
</reference>
<dbReference type="InterPro" id="IPR022801">
    <property type="entry name" value="Ribosomal_uS4"/>
</dbReference>
<dbReference type="CDD" id="cd00165">
    <property type="entry name" value="S4"/>
    <property type="match status" value="1"/>
</dbReference>
<dbReference type="SUPFAM" id="SSF55174">
    <property type="entry name" value="Alpha-L RNA-binding motif"/>
    <property type="match status" value="1"/>
</dbReference>
<keyword evidence="3 7" id="KW-0694">RNA-binding</keyword>
<dbReference type="InterPro" id="IPR001912">
    <property type="entry name" value="Ribosomal_uS4_N"/>
</dbReference>
<dbReference type="GO" id="GO:0042274">
    <property type="term" value="P:ribosomal small subunit biogenesis"/>
    <property type="evidence" value="ECO:0007669"/>
    <property type="project" value="TreeGrafter"/>
</dbReference>
<dbReference type="SMART" id="SM00363">
    <property type="entry name" value="S4"/>
    <property type="match status" value="1"/>
</dbReference>
<dbReference type="HAMAP" id="MF_01306_B">
    <property type="entry name" value="Ribosomal_uS4_B"/>
    <property type="match status" value="1"/>
</dbReference>
<dbReference type="PROSITE" id="PS50889">
    <property type="entry name" value="S4"/>
    <property type="match status" value="1"/>
</dbReference>
<evidence type="ECO:0000259" key="9">
    <source>
        <dbReference type="SMART" id="SM00363"/>
    </source>
</evidence>
<comment type="similarity">
    <text evidence="1 7">Belongs to the universal ribosomal protein uS4 family.</text>
</comment>
<dbReference type="PATRIC" id="fig|1618434.3.peg.174"/>
<dbReference type="Proteomes" id="UP000034176">
    <property type="component" value="Unassembled WGS sequence"/>
</dbReference>
<feature type="domain" description="RNA-binding S4" evidence="9">
    <location>
        <begin position="100"/>
        <end position="162"/>
    </location>
</feature>
<evidence type="ECO:0000256" key="5">
    <source>
        <dbReference type="ARBA" id="ARBA00023274"/>
    </source>
</evidence>
<feature type="domain" description="Small ribosomal subunit protein uS4 N-terminal" evidence="10">
    <location>
        <begin position="3"/>
        <end position="99"/>
    </location>
</feature>
<dbReference type="PANTHER" id="PTHR11831:SF4">
    <property type="entry name" value="SMALL RIBOSOMAL SUBUNIT PROTEIN US4M"/>
    <property type="match status" value="1"/>
</dbReference>
<dbReference type="AlphaFoldDB" id="A0A0G0D941"/>
<keyword evidence="4 7" id="KW-0689">Ribosomal protein</keyword>
<protein>
    <recommendedName>
        <fullName evidence="6 7">Small ribosomal subunit protein uS4</fullName>
    </recommendedName>
</protein>
<keyword evidence="5 7" id="KW-0687">Ribonucleoprotein</keyword>
<dbReference type="NCBIfam" id="NF003717">
    <property type="entry name" value="PRK05327.1"/>
    <property type="match status" value="1"/>
</dbReference>
<evidence type="ECO:0000313" key="11">
    <source>
        <dbReference type="EMBL" id="KKP59825.1"/>
    </source>
</evidence>
<organism evidence="11 12">
    <name type="scientific">Candidatus Gottesmanbacteria bacterium GW2011_GWA1_34_13</name>
    <dbReference type="NCBI Taxonomy" id="1618434"/>
    <lineage>
        <taxon>Bacteria</taxon>
        <taxon>Candidatus Gottesmaniibacteriota</taxon>
    </lineage>
</organism>
<proteinExistence type="inferred from homology"/>
<dbReference type="GO" id="GO:0019843">
    <property type="term" value="F:rRNA binding"/>
    <property type="evidence" value="ECO:0007669"/>
    <property type="project" value="UniProtKB-UniRule"/>
</dbReference>
<dbReference type="Gene3D" id="3.10.290.10">
    <property type="entry name" value="RNA-binding S4 domain"/>
    <property type="match status" value="1"/>
</dbReference>
<name>A0A0G0D941_9BACT</name>
<dbReference type="NCBIfam" id="TIGR01017">
    <property type="entry name" value="rpsD_bact"/>
    <property type="match status" value="1"/>
</dbReference>
<dbReference type="InterPro" id="IPR036986">
    <property type="entry name" value="S4_RNA-bd_sf"/>
</dbReference>
<dbReference type="Gene3D" id="1.10.1050.10">
    <property type="entry name" value="Ribosomal Protein S4 Delta 41, Chain A, domain 1"/>
    <property type="match status" value="1"/>
</dbReference>
<dbReference type="FunFam" id="3.10.290.10:FF:000001">
    <property type="entry name" value="30S ribosomal protein S4"/>
    <property type="match status" value="1"/>
</dbReference>
<dbReference type="GO" id="GO:0003735">
    <property type="term" value="F:structural constituent of ribosome"/>
    <property type="evidence" value="ECO:0007669"/>
    <property type="project" value="InterPro"/>
</dbReference>
<dbReference type="PANTHER" id="PTHR11831">
    <property type="entry name" value="30S 40S RIBOSOMAL PROTEIN"/>
    <property type="match status" value="1"/>
</dbReference>
<evidence type="ECO:0000256" key="4">
    <source>
        <dbReference type="ARBA" id="ARBA00022980"/>
    </source>
</evidence>
<accession>A0A0G0D941</accession>
<dbReference type="SMART" id="SM01390">
    <property type="entry name" value="Ribosomal_S4"/>
    <property type="match status" value="1"/>
</dbReference>
<evidence type="ECO:0000313" key="12">
    <source>
        <dbReference type="Proteomes" id="UP000034176"/>
    </source>
</evidence>
<feature type="region of interest" description="Disordered" evidence="8">
    <location>
        <begin position="1"/>
        <end position="20"/>
    </location>
</feature>
<dbReference type="EMBL" id="LBPN01000002">
    <property type="protein sequence ID" value="KKP59825.1"/>
    <property type="molecule type" value="Genomic_DNA"/>
</dbReference>
<dbReference type="Pfam" id="PF00163">
    <property type="entry name" value="Ribosomal_S4"/>
    <property type="match status" value="1"/>
</dbReference>
<gene>
    <name evidence="7" type="primary">rpsD</name>
    <name evidence="11" type="ORF">UR52_C0002G0053</name>
</gene>
<dbReference type="STRING" id="1618434.UR52_C0002G0053"/>
<comment type="subunit">
    <text evidence="7">Part of the 30S ribosomal subunit. Contacts protein S5. The interaction surface between S4 and S5 is involved in control of translational fidelity.</text>
</comment>
<dbReference type="InterPro" id="IPR005709">
    <property type="entry name" value="Ribosomal_uS4_bac-type"/>
</dbReference>
<comment type="caution">
    <text evidence="11">The sequence shown here is derived from an EMBL/GenBank/DDBJ whole genome shotgun (WGS) entry which is preliminary data.</text>
</comment>
<evidence type="ECO:0000256" key="6">
    <source>
        <dbReference type="ARBA" id="ARBA00035254"/>
    </source>
</evidence>
<evidence type="ECO:0000259" key="10">
    <source>
        <dbReference type="SMART" id="SM01390"/>
    </source>
</evidence>
<dbReference type="InterPro" id="IPR002942">
    <property type="entry name" value="S4_RNA-bd"/>
</dbReference>
<evidence type="ECO:0000256" key="2">
    <source>
        <dbReference type="ARBA" id="ARBA00022730"/>
    </source>
</evidence>
<dbReference type="Pfam" id="PF01479">
    <property type="entry name" value="S4"/>
    <property type="match status" value="1"/>
</dbReference>
<dbReference type="GO" id="GO:0006412">
    <property type="term" value="P:translation"/>
    <property type="evidence" value="ECO:0007669"/>
    <property type="project" value="UniProtKB-UniRule"/>
</dbReference>
<evidence type="ECO:0000256" key="8">
    <source>
        <dbReference type="SAM" id="MobiDB-lite"/>
    </source>
</evidence>